<dbReference type="Pfam" id="PF24623">
    <property type="entry name" value="Phage_zn_bind_8"/>
    <property type="match status" value="1"/>
</dbReference>
<evidence type="ECO:0000313" key="3">
    <source>
        <dbReference type="EMBL" id="NID15022.1"/>
    </source>
</evidence>
<dbReference type="Proteomes" id="UP000518878">
    <property type="component" value="Unassembled WGS sequence"/>
</dbReference>
<protein>
    <recommendedName>
        <fullName evidence="2">DNA-binding phage zinc finger domain-containing protein</fullName>
    </recommendedName>
</protein>
<dbReference type="RefSeq" id="WP_166698799.1">
    <property type="nucleotide sequence ID" value="NZ_JAAQTL010000001.1"/>
</dbReference>
<dbReference type="InterPro" id="IPR056911">
    <property type="entry name" value="Phage_Znf_bind_put"/>
</dbReference>
<evidence type="ECO:0000256" key="1">
    <source>
        <dbReference type="SAM" id="MobiDB-lite"/>
    </source>
</evidence>
<accession>A0A7X5QTA1</accession>
<proteinExistence type="predicted"/>
<sequence length="140" mass="15571">MTGTINIGLTAYHAVGNLVFVKVPSERGRYMLTDLCVIAVPCPLCGAVVGEPCRSYYGLRYWEKRYPDTKPSAHTQGVHVNRKHAADDKYGRGWKKTVLAHYRLHLAASDVEAAMAHLPEPEPEPDPMDIDVPVTRRTEG</sequence>
<gene>
    <name evidence="3" type="ORF">HBF32_06010</name>
</gene>
<feature type="domain" description="DNA-binding phage zinc finger" evidence="2">
    <location>
        <begin position="39"/>
        <end position="57"/>
    </location>
</feature>
<feature type="region of interest" description="Disordered" evidence="1">
    <location>
        <begin position="118"/>
        <end position="140"/>
    </location>
</feature>
<comment type="caution">
    <text evidence="3">The sequence shown here is derived from an EMBL/GenBank/DDBJ whole genome shotgun (WGS) entry which is preliminary data.</text>
</comment>
<organism evidence="3 4">
    <name type="scientific">Luteibacter yeojuensis</name>
    <dbReference type="NCBI Taxonomy" id="345309"/>
    <lineage>
        <taxon>Bacteria</taxon>
        <taxon>Pseudomonadati</taxon>
        <taxon>Pseudomonadota</taxon>
        <taxon>Gammaproteobacteria</taxon>
        <taxon>Lysobacterales</taxon>
        <taxon>Rhodanobacteraceae</taxon>
        <taxon>Luteibacter</taxon>
    </lineage>
</organism>
<dbReference type="EMBL" id="JAAQTL010000001">
    <property type="protein sequence ID" value="NID15022.1"/>
    <property type="molecule type" value="Genomic_DNA"/>
</dbReference>
<dbReference type="AlphaFoldDB" id="A0A7X5QTA1"/>
<evidence type="ECO:0000259" key="2">
    <source>
        <dbReference type="Pfam" id="PF24623"/>
    </source>
</evidence>
<keyword evidence="4" id="KW-1185">Reference proteome</keyword>
<reference evidence="3 4" key="1">
    <citation type="journal article" date="2006" name="Int. J. Syst. Evol. Microbiol.">
        <title>Dyella yeojuensis sp. nov., isolated from greenhouse soil in Korea.</title>
        <authorList>
            <person name="Kim B.Y."/>
            <person name="Weon H.Y."/>
            <person name="Lee K.H."/>
            <person name="Seok S.J."/>
            <person name="Kwon S.W."/>
            <person name="Go S.J."/>
            <person name="Stackebrandt E."/>
        </authorList>
    </citation>
    <scope>NUCLEOTIDE SEQUENCE [LARGE SCALE GENOMIC DNA]</scope>
    <source>
        <strain evidence="3 4">DSM 17673</strain>
    </source>
</reference>
<evidence type="ECO:0000313" key="4">
    <source>
        <dbReference type="Proteomes" id="UP000518878"/>
    </source>
</evidence>
<name>A0A7X5QTA1_9GAMM</name>